<name>A0A6G9Z445_9NOCA</name>
<dbReference type="GO" id="GO:0043565">
    <property type="term" value="F:sequence-specific DNA binding"/>
    <property type="evidence" value="ECO:0007669"/>
    <property type="project" value="InterPro"/>
</dbReference>
<dbReference type="Gene3D" id="1.10.10.10">
    <property type="entry name" value="Winged helix-like DNA-binding domain superfamily/Winged helix DNA-binding domain"/>
    <property type="match status" value="1"/>
</dbReference>
<dbReference type="InterPro" id="IPR019887">
    <property type="entry name" value="Tscrpt_reg_AsnC/Lrp_C"/>
</dbReference>
<evidence type="ECO:0000256" key="3">
    <source>
        <dbReference type="ARBA" id="ARBA00023163"/>
    </source>
</evidence>
<feature type="domain" description="HTH asnC-type" evidence="4">
    <location>
        <begin position="1"/>
        <end position="62"/>
    </location>
</feature>
<evidence type="ECO:0000313" key="5">
    <source>
        <dbReference type="EMBL" id="QIS20359.1"/>
    </source>
</evidence>
<evidence type="ECO:0000259" key="4">
    <source>
        <dbReference type="PROSITE" id="PS50956"/>
    </source>
</evidence>
<sequence length="153" mass="17197">MDDIDRDLLGALVRDGRMTYQELARAVRLSANAVAERIRRLRHSGLLRGYHADLDLRVLGRTLIALTDVRLRDDVSGRDFEQSLHAVPQVVSAAHTTGEYDYQLRIACTDPAELEHVVDILKHGHGARQLRSRVILSEIDLDPSRLLGISTVR</sequence>
<reference evidence="5 6" key="1">
    <citation type="journal article" date="2019" name="ACS Chem. Biol.">
        <title>Identification and Mobilization of a Cryptic Antibiotic Biosynthesis Gene Locus from a Human-Pathogenic Nocardia Isolate.</title>
        <authorList>
            <person name="Herisse M."/>
            <person name="Ishida K."/>
            <person name="Porter J.L."/>
            <person name="Howden B."/>
            <person name="Hertweck C."/>
            <person name="Stinear T.P."/>
            <person name="Pidot S.J."/>
        </authorList>
    </citation>
    <scope>NUCLEOTIDE SEQUENCE [LARGE SCALE GENOMIC DNA]</scope>
    <source>
        <strain evidence="5 6">AUSMDU00012715</strain>
    </source>
</reference>
<dbReference type="RefSeq" id="WP_167487704.1">
    <property type="nucleotide sequence ID" value="NZ_CP046173.1"/>
</dbReference>
<organism evidence="5 6">
    <name type="scientific">Nocardia terpenica</name>
    <dbReference type="NCBI Taxonomy" id="455432"/>
    <lineage>
        <taxon>Bacteria</taxon>
        <taxon>Bacillati</taxon>
        <taxon>Actinomycetota</taxon>
        <taxon>Actinomycetes</taxon>
        <taxon>Mycobacteriales</taxon>
        <taxon>Nocardiaceae</taxon>
        <taxon>Nocardia</taxon>
    </lineage>
</organism>
<evidence type="ECO:0000256" key="1">
    <source>
        <dbReference type="ARBA" id="ARBA00023015"/>
    </source>
</evidence>
<dbReference type="PROSITE" id="PS50956">
    <property type="entry name" value="HTH_ASNC_2"/>
    <property type="match status" value="1"/>
</dbReference>
<dbReference type="PANTHER" id="PTHR30154">
    <property type="entry name" value="LEUCINE-RESPONSIVE REGULATORY PROTEIN"/>
    <property type="match status" value="1"/>
</dbReference>
<protein>
    <submittedName>
        <fullName evidence="5">AsnC family transcriptional regulator</fullName>
    </submittedName>
</protein>
<dbReference type="InterPro" id="IPR036388">
    <property type="entry name" value="WH-like_DNA-bd_sf"/>
</dbReference>
<evidence type="ECO:0000313" key="6">
    <source>
        <dbReference type="Proteomes" id="UP000500953"/>
    </source>
</evidence>
<proteinExistence type="predicted"/>
<keyword evidence="3" id="KW-0804">Transcription</keyword>
<dbReference type="EMBL" id="CP046173">
    <property type="protein sequence ID" value="QIS20359.1"/>
    <property type="molecule type" value="Genomic_DNA"/>
</dbReference>
<dbReference type="SUPFAM" id="SSF46785">
    <property type="entry name" value="Winged helix' DNA-binding domain"/>
    <property type="match status" value="1"/>
</dbReference>
<keyword evidence="2" id="KW-0238">DNA-binding</keyword>
<dbReference type="Proteomes" id="UP000500953">
    <property type="component" value="Chromosome"/>
</dbReference>
<dbReference type="InterPro" id="IPR019888">
    <property type="entry name" value="Tscrpt_reg_AsnC-like"/>
</dbReference>
<dbReference type="InterPro" id="IPR011008">
    <property type="entry name" value="Dimeric_a/b-barrel"/>
</dbReference>
<dbReference type="AlphaFoldDB" id="A0A6G9Z445"/>
<dbReference type="GO" id="GO:0005829">
    <property type="term" value="C:cytosol"/>
    <property type="evidence" value="ECO:0007669"/>
    <property type="project" value="TreeGrafter"/>
</dbReference>
<dbReference type="Gene3D" id="3.30.70.920">
    <property type="match status" value="1"/>
</dbReference>
<dbReference type="SMART" id="SM00344">
    <property type="entry name" value="HTH_ASNC"/>
    <property type="match status" value="1"/>
</dbReference>
<keyword evidence="1" id="KW-0805">Transcription regulation</keyword>
<evidence type="ECO:0000256" key="2">
    <source>
        <dbReference type="ARBA" id="ARBA00023125"/>
    </source>
</evidence>
<dbReference type="Pfam" id="PF01037">
    <property type="entry name" value="AsnC_trans_reg"/>
    <property type="match status" value="1"/>
</dbReference>
<dbReference type="PANTHER" id="PTHR30154:SF34">
    <property type="entry name" value="TRANSCRIPTIONAL REGULATOR AZLB"/>
    <property type="match status" value="1"/>
</dbReference>
<dbReference type="Pfam" id="PF13404">
    <property type="entry name" value="HTH_AsnC-type"/>
    <property type="match status" value="1"/>
</dbReference>
<gene>
    <name evidence="5" type="ORF">F6W96_20735</name>
</gene>
<dbReference type="InterPro" id="IPR000485">
    <property type="entry name" value="AsnC-type_HTH_dom"/>
</dbReference>
<dbReference type="SUPFAM" id="SSF54909">
    <property type="entry name" value="Dimeric alpha+beta barrel"/>
    <property type="match status" value="1"/>
</dbReference>
<dbReference type="PRINTS" id="PR00033">
    <property type="entry name" value="HTHASNC"/>
</dbReference>
<dbReference type="InterPro" id="IPR036390">
    <property type="entry name" value="WH_DNA-bd_sf"/>
</dbReference>
<accession>A0A6G9Z445</accession>
<dbReference type="GO" id="GO:0043200">
    <property type="term" value="P:response to amino acid"/>
    <property type="evidence" value="ECO:0007669"/>
    <property type="project" value="TreeGrafter"/>
</dbReference>